<feature type="compositionally biased region" description="Basic and acidic residues" evidence="1">
    <location>
        <begin position="100"/>
        <end position="110"/>
    </location>
</feature>
<keyword evidence="2" id="KW-0732">Signal</keyword>
<evidence type="ECO:0000256" key="1">
    <source>
        <dbReference type="SAM" id="MobiDB-lite"/>
    </source>
</evidence>
<dbReference type="GeneID" id="93357916"/>
<dbReference type="STRING" id="347257.MAG1510"/>
<feature type="signal peptide" evidence="2">
    <location>
        <begin position="1"/>
        <end position="23"/>
    </location>
</feature>
<sequence length="378" mass="43258">MKKSTRLLFVLTPAAIFATAALAASCDNNEPVKHDEIKEKNELQSQIDKIESELNSNANLSDNVKQKLKKLVEESKDKLKILKTSDEFKQAAEELNKKFEELKKEKKETEPAAPTNPINKNSNDQNGNGDSGKQKDEPQKKPDEDKRELEPNKDKKEKNAPKMPEKNNEEPKTDRDMPENKKEPDKEEPNNNESIPPVVPPADMPSNEPKEEKEDKAEKEPSELDEIVKGLTNILSYVAADEDKEYLIKLKDDSSKYSLWYDKDKRCIWLVEGKESPLDKNNTIEVKFVLFELQNSDKIKGEIQLVNDKMPTIKVKEEDDHEFTNLFNELNFEISKKEKEDKFDITVKYSVGKFFGKGTDPEVSQISGQSTITIDLKK</sequence>
<dbReference type="PROSITE" id="PS51257">
    <property type="entry name" value="PROKAR_LIPOPROTEIN"/>
    <property type="match status" value="1"/>
</dbReference>
<feature type="compositionally biased region" description="Basic and acidic residues" evidence="1">
    <location>
        <begin position="208"/>
        <end position="225"/>
    </location>
</feature>
<dbReference type="Proteomes" id="UP000007065">
    <property type="component" value="Chromosome"/>
</dbReference>
<reference evidence="4" key="1">
    <citation type="journal article" date="2007" name="PLoS Genet.">
        <title>Being pathogenic, plastic, and sexual while living with a nearly minimal bacterial genome.</title>
        <authorList>
            <person name="Sirand-Pugnet P."/>
            <person name="Lartigue C."/>
            <person name="Marenda M."/>
            <person name="Jacob D."/>
            <person name="Barre A."/>
            <person name="Barbe V."/>
            <person name="Schenowitz C."/>
            <person name="Mangenot S."/>
            <person name="Couloux A."/>
            <person name="Segurens B."/>
            <person name="de Daruvar A."/>
            <person name="Blanchard A."/>
            <person name="Citti C."/>
        </authorList>
    </citation>
    <scope>NUCLEOTIDE SEQUENCE [LARGE SCALE GENOMIC DNA]</scope>
    <source>
        <strain evidence="4">PG2</strain>
    </source>
</reference>
<proteinExistence type="predicted"/>
<evidence type="ECO:0000256" key="2">
    <source>
        <dbReference type="SAM" id="SignalP"/>
    </source>
</evidence>
<gene>
    <name evidence="3" type="ordered locus">MAG1510</name>
</gene>
<dbReference type="EMBL" id="CU179680">
    <property type="protein sequence ID" value="CAL58849.1"/>
    <property type="molecule type" value="Genomic_DNA"/>
</dbReference>
<dbReference type="RefSeq" id="WP_011949331.1">
    <property type="nucleotide sequence ID" value="NC_009497.1"/>
</dbReference>
<dbReference type="HOGENOM" id="CLU_731193_0_0_14"/>
<feature type="chain" id="PRO_5002683804" description="Lipoprotein" evidence="2">
    <location>
        <begin position="24"/>
        <end position="378"/>
    </location>
</feature>
<evidence type="ECO:0008006" key="5">
    <source>
        <dbReference type="Google" id="ProtNLM"/>
    </source>
</evidence>
<dbReference type="AlphaFoldDB" id="A5IXU0"/>
<evidence type="ECO:0000313" key="4">
    <source>
        <dbReference type="Proteomes" id="UP000007065"/>
    </source>
</evidence>
<feature type="compositionally biased region" description="Low complexity" evidence="1">
    <location>
        <begin position="119"/>
        <end position="128"/>
    </location>
</feature>
<keyword evidence="4" id="KW-1185">Reference proteome</keyword>
<dbReference type="KEGG" id="maa:MAG1510"/>
<feature type="region of interest" description="Disordered" evidence="1">
    <location>
        <begin position="100"/>
        <end position="225"/>
    </location>
</feature>
<organism evidence="3 4">
    <name type="scientific">Mycoplasmopsis agalactiae (strain NCTC 10123 / CIP 59.7 / PG2)</name>
    <name type="common">Mycoplasma agalactiae</name>
    <dbReference type="NCBI Taxonomy" id="347257"/>
    <lineage>
        <taxon>Bacteria</taxon>
        <taxon>Bacillati</taxon>
        <taxon>Mycoplasmatota</taxon>
        <taxon>Mycoplasmoidales</taxon>
        <taxon>Metamycoplasmataceae</taxon>
        <taxon>Mycoplasmopsis</taxon>
    </lineage>
</organism>
<feature type="compositionally biased region" description="Basic and acidic residues" evidence="1">
    <location>
        <begin position="132"/>
        <end position="189"/>
    </location>
</feature>
<name>A5IXU0_MYCAP</name>
<protein>
    <recommendedName>
        <fullName evidence="5">Lipoprotein</fullName>
    </recommendedName>
</protein>
<accession>A5IXU0</accession>
<evidence type="ECO:0000313" key="3">
    <source>
        <dbReference type="EMBL" id="CAL58849.1"/>
    </source>
</evidence>